<evidence type="ECO:0000259" key="1">
    <source>
        <dbReference type="Pfam" id="PF20516"/>
    </source>
</evidence>
<dbReference type="HOGENOM" id="CLU_027219_2_1_1"/>
<organism evidence="3">
    <name type="scientific">Verticillium alfalfae (strain VaMs.102 / ATCC MYA-4576 / FGSC 10136)</name>
    <name type="common">Verticillium wilt of alfalfa</name>
    <name type="synonym">Verticillium albo-atrum</name>
    <dbReference type="NCBI Taxonomy" id="526221"/>
    <lineage>
        <taxon>Eukaryota</taxon>
        <taxon>Fungi</taxon>
        <taxon>Dikarya</taxon>
        <taxon>Ascomycota</taxon>
        <taxon>Pezizomycotina</taxon>
        <taxon>Sordariomycetes</taxon>
        <taxon>Hypocreomycetidae</taxon>
        <taxon>Glomerellales</taxon>
        <taxon>Plectosphaerellaceae</taxon>
        <taxon>Verticillium</taxon>
    </lineage>
</organism>
<dbReference type="InterPro" id="IPR046797">
    <property type="entry name" value="PDDEXK_12"/>
</dbReference>
<dbReference type="RefSeq" id="XP_003007835.1">
    <property type="nucleotide sequence ID" value="XM_003007789.1"/>
</dbReference>
<dbReference type="KEGG" id="val:VDBG_02023"/>
<evidence type="ECO:0000313" key="2">
    <source>
        <dbReference type="EMBL" id="EEY15914.1"/>
    </source>
</evidence>
<protein>
    <recommendedName>
        <fullName evidence="1">PD-(D/E)XK nuclease-like domain-containing protein</fullName>
    </recommendedName>
</protein>
<dbReference type="Proteomes" id="UP000008698">
    <property type="component" value="Unassembled WGS sequence"/>
</dbReference>
<gene>
    <name evidence="2" type="ORF">VDBG_02023</name>
</gene>
<evidence type="ECO:0000313" key="3">
    <source>
        <dbReference type="Proteomes" id="UP000008698"/>
    </source>
</evidence>
<feature type="domain" description="PD-(D/E)XK nuclease-like" evidence="1">
    <location>
        <begin position="2"/>
        <end position="224"/>
    </location>
</feature>
<sequence>MRSATECDEMNEPECVWSDEVYRPILSWVLRPNDNESGLVDFRCSTSSRISRRFSPRTSTSKMVDFCTIFKPPTGSHPARRIDEICRTRPGRSINHSDAGALCTYPVGLSLEFKSPGADVVKAMVQIGAWHAAQWRSLCLDCPDSSTRAIEFLPGIIVQGHEWYFVATVPPQSPKAEDTSPLPFDHIPTLYSRILMGSTEHTKGLCRIVAALRLLVTWLEERYWPAFKQQVLLLDYLAPAT</sequence>
<keyword evidence="3" id="KW-1185">Reference proteome</keyword>
<dbReference type="eggNOG" id="ENOG502SSXD">
    <property type="taxonomic scope" value="Eukaryota"/>
</dbReference>
<dbReference type="OrthoDB" id="4848850at2759"/>
<dbReference type="OMA" id="HEEAAWN"/>
<reference evidence="3" key="1">
    <citation type="journal article" date="2011" name="PLoS Pathog.">
        <title>Comparative genomics yields insights into niche adaptation of plant vascular wilt pathogens.</title>
        <authorList>
            <person name="Klosterman S.J."/>
            <person name="Subbarao K.V."/>
            <person name="Kang S."/>
            <person name="Veronese P."/>
            <person name="Gold S.E."/>
            <person name="Thomma B.P.H.J."/>
            <person name="Chen Z."/>
            <person name="Henrissat B."/>
            <person name="Lee Y.-H."/>
            <person name="Park J."/>
            <person name="Garcia-Pedrajas M.D."/>
            <person name="Barbara D.J."/>
            <person name="Anchieta A."/>
            <person name="de Jonge R."/>
            <person name="Santhanam P."/>
            <person name="Maruthachalam K."/>
            <person name="Atallah Z."/>
            <person name="Amyotte S.G."/>
            <person name="Paz Z."/>
            <person name="Inderbitzin P."/>
            <person name="Hayes R.J."/>
            <person name="Heiman D.I."/>
            <person name="Young S."/>
            <person name="Zeng Q."/>
            <person name="Engels R."/>
            <person name="Galagan J."/>
            <person name="Cuomo C.A."/>
            <person name="Dobinson K.F."/>
            <person name="Ma L.-J."/>
        </authorList>
    </citation>
    <scope>NUCLEOTIDE SEQUENCE [LARGE SCALE GENOMIC DNA]</scope>
    <source>
        <strain evidence="3">VaMs.102 / ATCC MYA-4576 / FGSC 10136</strain>
    </source>
</reference>
<dbReference type="Pfam" id="PF20516">
    <property type="entry name" value="PDDEXK_12"/>
    <property type="match status" value="1"/>
</dbReference>
<dbReference type="AlphaFoldDB" id="C9SC30"/>
<proteinExistence type="predicted"/>
<dbReference type="GeneID" id="9535625"/>
<name>C9SC30_VERA1</name>
<accession>C9SC30</accession>
<dbReference type="EMBL" id="DS985215">
    <property type="protein sequence ID" value="EEY15914.1"/>
    <property type="molecule type" value="Genomic_DNA"/>
</dbReference>